<evidence type="ECO:0000313" key="2">
    <source>
        <dbReference type="Proteomes" id="UP001499852"/>
    </source>
</evidence>
<accession>A0ABP9NZ01</accession>
<name>A0ABP9NZ01_9BACT</name>
<evidence type="ECO:0000313" key="1">
    <source>
        <dbReference type="EMBL" id="GAA5137383.1"/>
    </source>
</evidence>
<proteinExistence type="predicted"/>
<organism evidence="1 2">
    <name type="scientific">Prosthecobacter algae</name>
    <dbReference type="NCBI Taxonomy" id="1144682"/>
    <lineage>
        <taxon>Bacteria</taxon>
        <taxon>Pseudomonadati</taxon>
        <taxon>Verrucomicrobiota</taxon>
        <taxon>Verrucomicrobiia</taxon>
        <taxon>Verrucomicrobiales</taxon>
        <taxon>Verrucomicrobiaceae</taxon>
        <taxon>Prosthecobacter</taxon>
    </lineage>
</organism>
<sequence>MEMQVSFERAAVAQCSEGLAEVMHDAYQCAGHLEPSQIILWKGKKRSPEHLDECNAWRAAASAAIRTLA</sequence>
<reference evidence="2" key="1">
    <citation type="journal article" date="2019" name="Int. J. Syst. Evol. Microbiol.">
        <title>The Global Catalogue of Microorganisms (GCM) 10K type strain sequencing project: providing services to taxonomists for standard genome sequencing and annotation.</title>
        <authorList>
            <consortium name="The Broad Institute Genomics Platform"/>
            <consortium name="The Broad Institute Genome Sequencing Center for Infectious Disease"/>
            <person name="Wu L."/>
            <person name="Ma J."/>
        </authorList>
    </citation>
    <scope>NUCLEOTIDE SEQUENCE [LARGE SCALE GENOMIC DNA]</scope>
    <source>
        <strain evidence="2">JCM 18053</strain>
    </source>
</reference>
<comment type="caution">
    <text evidence="1">The sequence shown here is derived from an EMBL/GenBank/DDBJ whole genome shotgun (WGS) entry which is preliminary data.</text>
</comment>
<gene>
    <name evidence="1" type="ORF">GCM10023213_13980</name>
</gene>
<dbReference type="Proteomes" id="UP001499852">
    <property type="component" value="Unassembled WGS sequence"/>
</dbReference>
<protein>
    <submittedName>
        <fullName evidence="1">Uncharacterized protein</fullName>
    </submittedName>
</protein>
<keyword evidence="2" id="KW-1185">Reference proteome</keyword>
<dbReference type="EMBL" id="BAABIA010000003">
    <property type="protein sequence ID" value="GAA5137383.1"/>
    <property type="molecule type" value="Genomic_DNA"/>
</dbReference>